<proteinExistence type="predicted"/>
<protein>
    <submittedName>
        <fullName evidence="2">Uncharacterized protein</fullName>
    </submittedName>
</protein>
<evidence type="ECO:0000313" key="3">
    <source>
        <dbReference type="Proteomes" id="UP000440578"/>
    </source>
</evidence>
<feature type="region of interest" description="Disordered" evidence="1">
    <location>
        <begin position="1"/>
        <end position="79"/>
    </location>
</feature>
<sequence length="141" mass="15512">MDFYFSPSFSMDGDGQTTPHGDETAMASPQPTLPPTPTQDELAQSSARPTTPTTPPMISDNEGDSEAESETAYELSPTQPVWDLSQRVGEVVRCASPWSDESEDWGTEAEEEEFRVFLLSLFEEEETTLTTSPTPLVIDTD</sequence>
<evidence type="ECO:0000256" key="1">
    <source>
        <dbReference type="SAM" id="MobiDB-lite"/>
    </source>
</evidence>
<keyword evidence="3" id="KW-1185">Reference proteome</keyword>
<comment type="caution">
    <text evidence="2">The sequence shown here is derived from an EMBL/GenBank/DDBJ whole genome shotgun (WGS) entry which is preliminary data.</text>
</comment>
<feature type="compositionally biased region" description="Acidic residues" evidence="1">
    <location>
        <begin position="61"/>
        <end position="71"/>
    </location>
</feature>
<name>A0A6A4X3Y1_AMPAM</name>
<dbReference type="AlphaFoldDB" id="A0A6A4X3Y1"/>
<evidence type="ECO:0000313" key="2">
    <source>
        <dbReference type="EMBL" id="KAF0309022.1"/>
    </source>
</evidence>
<dbReference type="Proteomes" id="UP000440578">
    <property type="component" value="Unassembled WGS sequence"/>
</dbReference>
<dbReference type="EMBL" id="VIIS01000441">
    <property type="protein sequence ID" value="KAF0309022.1"/>
    <property type="molecule type" value="Genomic_DNA"/>
</dbReference>
<reference evidence="2 3" key="1">
    <citation type="submission" date="2019-07" db="EMBL/GenBank/DDBJ databases">
        <title>Draft genome assembly of a fouling barnacle, Amphibalanus amphitrite (Darwin, 1854): The first reference genome for Thecostraca.</title>
        <authorList>
            <person name="Kim W."/>
        </authorList>
    </citation>
    <scope>NUCLEOTIDE SEQUENCE [LARGE SCALE GENOMIC DNA]</scope>
    <source>
        <strain evidence="2">SNU_AA5</strain>
        <tissue evidence="2">Soma without cirri and trophi</tissue>
    </source>
</reference>
<organism evidence="2 3">
    <name type="scientific">Amphibalanus amphitrite</name>
    <name type="common">Striped barnacle</name>
    <name type="synonym">Balanus amphitrite</name>
    <dbReference type="NCBI Taxonomy" id="1232801"/>
    <lineage>
        <taxon>Eukaryota</taxon>
        <taxon>Metazoa</taxon>
        <taxon>Ecdysozoa</taxon>
        <taxon>Arthropoda</taxon>
        <taxon>Crustacea</taxon>
        <taxon>Multicrustacea</taxon>
        <taxon>Cirripedia</taxon>
        <taxon>Thoracica</taxon>
        <taxon>Thoracicalcarea</taxon>
        <taxon>Balanomorpha</taxon>
        <taxon>Balanoidea</taxon>
        <taxon>Balanidae</taxon>
        <taxon>Amphibalaninae</taxon>
        <taxon>Amphibalanus</taxon>
    </lineage>
</organism>
<accession>A0A6A4X3Y1</accession>
<gene>
    <name evidence="2" type="ORF">FJT64_019806</name>
</gene>